<feature type="transmembrane region" description="Helical" evidence="11">
    <location>
        <begin position="164"/>
        <end position="184"/>
    </location>
</feature>
<evidence type="ECO:0000313" key="14">
    <source>
        <dbReference type="EMBL" id="MEO1766410.1"/>
    </source>
</evidence>
<dbReference type="NCBIfam" id="TIGR02203">
    <property type="entry name" value="MsbA_lipidA"/>
    <property type="match status" value="1"/>
</dbReference>
<dbReference type="Pfam" id="PF00005">
    <property type="entry name" value="ABC_tran"/>
    <property type="match status" value="1"/>
</dbReference>
<dbReference type="SUPFAM" id="SSF52540">
    <property type="entry name" value="P-loop containing nucleoside triphosphate hydrolases"/>
    <property type="match status" value="1"/>
</dbReference>
<evidence type="ECO:0000256" key="6">
    <source>
        <dbReference type="ARBA" id="ARBA00022840"/>
    </source>
</evidence>
<dbReference type="PANTHER" id="PTHR43394:SF1">
    <property type="entry name" value="ATP-BINDING CASSETTE SUB-FAMILY B MEMBER 10, MITOCHONDRIAL"/>
    <property type="match status" value="1"/>
</dbReference>
<feature type="transmembrane region" description="Helical" evidence="11">
    <location>
        <begin position="61"/>
        <end position="80"/>
    </location>
</feature>
<sequence>MTLPTLSSAQLYLRLLQIAKPWWKMFAASLVFTILVAATEPALPALMKPLLDGSFVERDPLLMKLIPVALVGLFLLRGLFTFGANYATSWLATRVVLELRNRMFAKLVTLPTRDFDNSPAGALIANIAYNVNSVTSAGTNVITVVVRDSFTILGLMGWLFYLNWQLTLITLVMAPAIAITVRYFTLRLRRMYRGAQEAMQDITHVLGETIEAHKVVKIFGGQDYEKRRFFDATNRLRRFDIKQTVASGLNVPLVQLLAAIALALIIYLATMQAAQDKTTVGGFVSFITAMLMLLAPIKRLTGVNEALQRGLAAAEVVFGLLDRPGEKDTGTRTLDRARGEVRYEHVSLRYEADGPLVLDDVNLAIQPGETVALVGKSGSGKTSLVNLLPRFYEPTTGRILIDGIDIAEIKLTDLRAQIALVSQDVVLFNDTVAANIAYGRLGQVSRAELIAAARAAHALEFIEQMPEGFDTLVGENGVKLSGGQRQRIAIARAILKNAPILILDEATSALDTESERHVQAALENLMQGRTTLVIAHRLSTIEGADRIVVMDQGRIIESGTHTNLLAAGGAYARLYRLQFEMGAVSA</sequence>
<proteinExistence type="predicted"/>
<comment type="caution">
    <text evidence="14">The sequence shown here is derived from an EMBL/GenBank/DDBJ whole genome shotgun (WGS) entry which is preliminary data.</text>
</comment>
<feature type="transmembrane region" description="Helical" evidence="11">
    <location>
        <begin position="280"/>
        <end position="297"/>
    </location>
</feature>
<feature type="domain" description="ABC transmembrane type-1" evidence="13">
    <location>
        <begin position="27"/>
        <end position="309"/>
    </location>
</feature>
<dbReference type="PROSITE" id="PS50893">
    <property type="entry name" value="ABC_TRANSPORTER_2"/>
    <property type="match status" value="1"/>
</dbReference>
<dbReference type="InterPro" id="IPR017871">
    <property type="entry name" value="ABC_transporter-like_CS"/>
</dbReference>
<dbReference type="PROSITE" id="PS00211">
    <property type="entry name" value="ABC_TRANSPORTER_1"/>
    <property type="match status" value="1"/>
</dbReference>
<dbReference type="SMART" id="SM00382">
    <property type="entry name" value="AAA"/>
    <property type="match status" value="1"/>
</dbReference>
<dbReference type="InterPro" id="IPR003593">
    <property type="entry name" value="AAA+_ATPase"/>
</dbReference>
<evidence type="ECO:0000256" key="10">
    <source>
        <dbReference type="ARBA" id="ARBA00023136"/>
    </source>
</evidence>
<keyword evidence="2" id="KW-0813">Transport</keyword>
<dbReference type="RefSeq" id="WP_347307449.1">
    <property type="nucleotide sequence ID" value="NZ_JBAJEX010000002.1"/>
</dbReference>
<evidence type="ECO:0000256" key="4">
    <source>
        <dbReference type="ARBA" id="ARBA00022692"/>
    </source>
</evidence>
<accession>A0ABV0ECL2</accession>
<evidence type="ECO:0000256" key="9">
    <source>
        <dbReference type="ARBA" id="ARBA00023055"/>
    </source>
</evidence>
<dbReference type="PROSITE" id="PS50929">
    <property type="entry name" value="ABC_TM1F"/>
    <property type="match status" value="1"/>
</dbReference>
<dbReference type="PANTHER" id="PTHR43394">
    <property type="entry name" value="ATP-DEPENDENT PERMEASE MDL1, MITOCHONDRIAL"/>
    <property type="match status" value="1"/>
</dbReference>
<evidence type="ECO:0000256" key="1">
    <source>
        <dbReference type="ARBA" id="ARBA00004651"/>
    </source>
</evidence>
<evidence type="ECO:0000256" key="8">
    <source>
        <dbReference type="ARBA" id="ARBA00022989"/>
    </source>
</evidence>
<organism evidence="14 15">
    <name type="scientific">Thiobacter aerophilum</name>
    <dbReference type="NCBI Taxonomy" id="3121275"/>
    <lineage>
        <taxon>Bacteria</taxon>
        <taxon>Pseudomonadati</taxon>
        <taxon>Pseudomonadota</taxon>
        <taxon>Betaproteobacteria</taxon>
        <taxon>Burkholderiales</taxon>
        <taxon>Thiobacteraceae</taxon>
        <taxon>Thiobacter</taxon>
    </lineage>
</organism>
<feature type="transmembrane region" description="Helical" evidence="11">
    <location>
        <begin position="245"/>
        <end position="268"/>
    </location>
</feature>
<keyword evidence="8 11" id="KW-1133">Transmembrane helix</keyword>
<dbReference type="Proteomes" id="UP001482231">
    <property type="component" value="Unassembled WGS sequence"/>
</dbReference>
<comment type="subcellular location">
    <subcellularLocation>
        <location evidence="1">Cell membrane</location>
        <topology evidence="1">Multi-pass membrane protein</topology>
    </subcellularLocation>
</comment>
<evidence type="ECO:0000259" key="13">
    <source>
        <dbReference type="PROSITE" id="PS50929"/>
    </source>
</evidence>
<feature type="domain" description="ABC transporter" evidence="12">
    <location>
        <begin position="341"/>
        <end position="577"/>
    </location>
</feature>
<evidence type="ECO:0000313" key="15">
    <source>
        <dbReference type="Proteomes" id="UP001482231"/>
    </source>
</evidence>
<keyword evidence="15" id="KW-1185">Reference proteome</keyword>
<dbReference type="Pfam" id="PF00664">
    <property type="entry name" value="ABC_membrane"/>
    <property type="match status" value="1"/>
</dbReference>
<keyword evidence="3" id="KW-1003">Cell membrane</keyword>
<evidence type="ECO:0000256" key="7">
    <source>
        <dbReference type="ARBA" id="ARBA00022967"/>
    </source>
</evidence>
<keyword evidence="5" id="KW-0547">Nucleotide-binding</keyword>
<dbReference type="SUPFAM" id="SSF90123">
    <property type="entry name" value="ABC transporter transmembrane region"/>
    <property type="match status" value="1"/>
</dbReference>
<evidence type="ECO:0000256" key="3">
    <source>
        <dbReference type="ARBA" id="ARBA00022475"/>
    </source>
</evidence>
<dbReference type="Gene3D" id="3.40.50.300">
    <property type="entry name" value="P-loop containing nucleotide triphosphate hydrolases"/>
    <property type="match status" value="1"/>
</dbReference>
<evidence type="ECO:0000256" key="11">
    <source>
        <dbReference type="SAM" id="Phobius"/>
    </source>
</evidence>
<keyword evidence="10 11" id="KW-0472">Membrane</keyword>
<keyword evidence="9" id="KW-0445">Lipid transport</keyword>
<name>A0ABV0ECL2_9BURK</name>
<dbReference type="CDD" id="cd03251">
    <property type="entry name" value="ABCC_MsbA"/>
    <property type="match status" value="1"/>
</dbReference>
<dbReference type="EMBL" id="JBAJEX010000002">
    <property type="protein sequence ID" value="MEO1766410.1"/>
    <property type="molecule type" value="Genomic_DNA"/>
</dbReference>
<dbReference type="CDD" id="cd18552">
    <property type="entry name" value="ABC_6TM_MsbA_like"/>
    <property type="match status" value="1"/>
</dbReference>
<feature type="transmembrane region" description="Helical" evidence="11">
    <location>
        <begin position="22"/>
        <end position="40"/>
    </location>
</feature>
<dbReference type="InterPro" id="IPR011527">
    <property type="entry name" value="ABC1_TM_dom"/>
</dbReference>
<dbReference type="InterPro" id="IPR011917">
    <property type="entry name" value="ABC_transpr_lipidA"/>
</dbReference>
<dbReference type="InterPro" id="IPR003439">
    <property type="entry name" value="ABC_transporter-like_ATP-bd"/>
</dbReference>
<dbReference type="Gene3D" id="1.20.1560.10">
    <property type="entry name" value="ABC transporter type 1, transmembrane domain"/>
    <property type="match status" value="1"/>
</dbReference>
<keyword evidence="6" id="KW-0067">ATP-binding</keyword>
<evidence type="ECO:0000256" key="5">
    <source>
        <dbReference type="ARBA" id="ARBA00022741"/>
    </source>
</evidence>
<protein>
    <submittedName>
        <fullName evidence="14">Lipid A export permease/ATP-binding protein MsbA</fullName>
    </submittedName>
</protein>
<keyword evidence="7" id="KW-1278">Translocase</keyword>
<dbReference type="InterPro" id="IPR036640">
    <property type="entry name" value="ABC1_TM_sf"/>
</dbReference>
<evidence type="ECO:0000256" key="2">
    <source>
        <dbReference type="ARBA" id="ARBA00022448"/>
    </source>
</evidence>
<evidence type="ECO:0000259" key="12">
    <source>
        <dbReference type="PROSITE" id="PS50893"/>
    </source>
</evidence>
<reference evidence="14 15" key="1">
    <citation type="submission" date="2024-02" db="EMBL/GenBank/DDBJ databases">
        <title>New thermophilic sulfur-oxidizing bacteria from a hot springs of the Uzon caldera (Kamchatka, Russia).</title>
        <authorList>
            <person name="Dukat A.M."/>
            <person name="Elcheninov A.G."/>
            <person name="Frolov E.N."/>
        </authorList>
    </citation>
    <scope>NUCLEOTIDE SEQUENCE [LARGE SCALE GENOMIC DNA]</scope>
    <source>
        <strain evidence="14 15">AK1</strain>
    </source>
</reference>
<dbReference type="InterPro" id="IPR039421">
    <property type="entry name" value="Type_1_exporter"/>
</dbReference>
<gene>
    <name evidence="14" type="primary">msbA</name>
    <name evidence="14" type="ORF">V6E02_04205</name>
</gene>
<keyword evidence="4 11" id="KW-0812">Transmembrane</keyword>
<dbReference type="InterPro" id="IPR027417">
    <property type="entry name" value="P-loop_NTPase"/>
</dbReference>